<dbReference type="Gene3D" id="3.40.50.12090">
    <property type="match status" value="2"/>
</dbReference>
<reference evidence="1 2" key="1">
    <citation type="submission" date="2017-02" db="EMBL/GenBank/DDBJ databases">
        <authorList>
            <consortium name="Pathogen Informatics"/>
        </authorList>
    </citation>
    <scope>NUCLEOTIDE SEQUENCE [LARGE SCALE GENOMIC DNA]</scope>
    <source>
        <strain evidence="1 2">VRECD0157</strain>
    </source>
</reference>
<dbReference type="AlphaFoldDB" id="A0A9X8RLE0"/>
<dbReference type="RefSeq" id="WP_021402134.1">
    <property type="nucleotide sequence ID" value="NZ_CP149699.1"/>
</dbReference>
<dbReference type="Pfam" id="PF04122">
    <property type="entry name" value="CW_binding_2"/>
    <property type="match status" value="3"/>
</dbReference>
<gene>
    <name evidence="1" type="primary">lytC_24</name>
    <name evidence="1" type="ORF">SAMEA3375112_03291</name>
</gene>
<keyword evidence="1" id="KW-0378">Hydrolase</keyword>
<organism evidence="1 2">
    <name type="scientific">Clostridioides difficile</name>
    <name type="common">Peptoclostridium difficile</name>
    <dbReference type="NCBI Taxonomy" id="1496"/>
    <lineage>
        <taxon>Bacteria</taxon>
        <taxon>Bacillati</taxon>
        <taxon>Bacillota</taxon>
        <taxon>Clostridia</taxon>
        <taxon>Peptostreptococcales</taxon>
        <taxon>Peptostreptococcaceae</taxon>
        <taxon>Clostridioides</taxon>
    </lineage>
</organism>
<dbReference type="InterPro" id="IPR007253">
    <property type="entry name" value="Cell_wall-bd_2"/>
</dbReference>
<protein>
    <submittedName>
        <fullName evidence="1">N-acetylmuramoyl-L-alanine amidase LytC</fullName>
        <ecNumber evidence="1">3.5.1.28</ecNumber>
    </submittedName>
</protein>
<dbReference type="EC" id="3.5.1.28" evidence="1"/>
<sequence length="471" mass="52181">MKLPKKLLSLGLVITMLIVSFPKQSYALNSVDEIEVSTIYETAGLIADKQSYDTAILVNLNDSIADGLSASGLSGTLNAPLLLSENSSIPNETMKRLSKVKTVYLIGGIKSIGKSVENTLMSKGFNVKRIDGDDRIKTSYNVAKEINSKQKVNTVMLTNAYKGEPDAISIASVAARDKAAIILTDGKSIPFSTNEVKSYAIGGTSTMDDTLVKNTNSTRLGGSDRFDTNKKIINQFYNGIKEFYIAGSRNLTNALLASSLKSPVVLVDNNSNKSILKNATKITTVGDITEELLEECLNVTNGIGDSNTGVIKKTRLEEAKELAKDWYNCYEVGDINNVPYDGVYLVDDNYKNGSNYYYVFSYVSAGQEHSDRLCINKNDMSDYKLLYEDLHMEKVVSFKNAEDLVRDLFMKEHGFLPNHIEAQNMEDGMYIYVRPFNTYVDMNGIEHNAGGYTPYLVNIYTGEISKYTYTE</sequence>
<dbReference type="PANTHER" id="PTHR30032:SF8">
    <property type="entry name" value="GERMINATION-SPECIFIC N-ACETYLMURAMOYL-L-ALANINE AMIDASE"/>
    <property type="match status" value="1"/>
</dbReference>
<dbReference type="Proteomes" id="UP000189137">
    <property type="component" value="Unassembled WGS sequence"/>
</dbReference>
<accession>A0A9X8RLE0</accession>
<dbReference type="InterPro" id="IPR051922">
    <property type="entry name" value="Bact_Sporulation_Assoc"/>
</dbReference>
<dbReference type="PANTHER" id="PTHR30032">
    <property type="entry name" value="N-ACETYLMURAMOYL-L-ALANINE AMIDASE-RELATED"/>
    <property type="match status" value="1"/>
</dbReference>
<name>A0A9X8RLE0_CLODI</name>
<proteinExistence type="predicted"/>
<dbReference type="EMBL" id="FUPS01000014">
    <property type="protein sequence ID" value="SJS97266.1"/>
    <property type="molecule type" value="Genomic_DNA"/>
</dbReference>
<dbReference type="GO" id="GO:0008745">
    <property type="term" value="F:N-acetylmuramoyl-L-alanine amidase activity"/>
    <property type="evidence" value="ECO:0007669"/>
    <property type="project" value="UniProtKB-EC"/>
</dbReference>
<evidence type="ECO:0000313" key="1">
    <source>
        <dbReference type="EMBL" id="SJS97266.1"/>
    </source>
</evidence>
<evidence type="ECO:0000313" key="2">
    <source>
        <dbReference type="Proteomes" id="UP000189137"/>
    </source>
</evidence>
<comment type="caution">
    <text evidence="1">The sequence shown here is derived from an EMBL/GenBank/DDBJ whole genome shotgun (WGS) entry which is preliminary data.</text>
</comment>